<sequence length="482" mass="49252">MSGKHRQSGSFMVLNVFILLMAIGALGVLGVGQAIWKKNELQRIVDLTAQVAASDIADAPINFPVAYSYAAKNGYDAASGDTLSISCNVKGTDTLLSANNCGQSVLVKITRTLATSFLGTHTITAQAEATIVPMVTGAVGTNLLALSTDGSALQNPVLTLIGAKLQLNAIGYQGLLAANTSVSLVGLAVQLGVIQAGQPLNLNSLLSTQVTARQLLDAAFTVSNVTASDLGLTLPSGGALNNKSFPLSDILAATNVGTVSNGTIRLGDLGFVSTLAAAKGVSAGTIKLKLGSIADVTVLNPPKMFIAVKRPTSGSVLATATTEQIQIHVKLSGLLDVTLTSGGGKADINDIQCRLPQSNSSISSTLYSVPLTASVVANPLVNLSTQLGSVSASNVQLVGYPNPTLKTTYSFDAIKGTSTLTSNLTAQVLGLNLGILNAPLTAALSGVGPILSELLADLGLDVNQVVLEENTQNCFNTAVLTR</sequence>
<comment type="caution">
    <text evidence="2">The sequence shown here is derived from an EMBL/GenBank/DDBJ whole genome shotgun (WGS) entry which is preliminary data.</text>
</comment>
<feature type="transmembrane region" description="Helical" evidence="1">
    <location>
        <begin position="12"/>
        <end position="36"/>
    </location>
</feature>
<keyword evidence="1" id="KW-0472">Membrane</keyword>
<keyword evidence="1" id="KW-1133">Transmembrane helix</keyword>
<evidence type="ECO:0000313" key="2">
    <source>
        <dbReference type="EMBL" id="GLR27292.1"/>
    </source>
</evidence>
<name>A0ABQ5YV02_9BURK</name>
<dbReference type="Proteomes" id="UP001156664">
    <property type="component" value="Unassembled WGS sequence"/>
</dbReference>
<evidence type="ECO:0008006" key="4">
    <source>
        <dbReference type="Google" id="ProtNLM"/>
    </source>
</evidence>
<reference evidence="3" key="1">
    <citation type="journal article" date="2019" name="Int. J. Syst. Evol. Microbiol.">
        <title>The Global Catalogue of Microorganisms (GCM) 10K type strain sequencing project: providing services to taxonomists for standard genome sequencing and annotation.</title>
        <authorList>
            <consortium name="The Broad Institute Genomics Platform"/>
            <consortium name="The Broad Institute Genome Sequencing Center for Infectious Disease"/>
            <person name="Wu L."/>
            <person name="Ma J."/>
        </authorList>
    </citation>
    <scope>NUCLEOTIDE SEQUENCE [LARGE SCALE GENOMIC DNA]</scope>
    <source>
        <strain evidence="3">NBRC 105857</strain>
    </source>
</reference>
<accession>A0ABQ5YV02</accession>
<keyword evidence="1" id="KW-0812">Transmembrane</keyword>
<gene>
    <name evidence="2" type="ORF">GCM10007875_23830</name>
</gene>
<dbReference type="RefSeq" id="WP_284282041.1">
    <property type="nucleotide sequence ID" value="NZ_BSOJ01000030.1"/>
</dbReference>
<dbReference type="EMBL" id="BSOJ01000030">
    <property type="protein sequence ID" value="GLR27292.1"/>
    <property type="molecule type" value="Genomic_DNA"/>
</dbReference>
<protein>
    <recommendedName>
        <fullName evidence="4">Flp pilus-assembly TadG-like N-terminal domain-containing protein</fullName>
    </recommendedName>
</protein>
<organism evidence="2 3">
    <name type="scientific">Limnobacter litoralis</name>
    <dbReference type="NCBI Taxonomy" id="481366"/>
    <lineage>
        <taxon>Bacteria</taxon>
        <taxon>Pseudomonadati</taxon>
        <taxon>Pseudomonadota</taxon>
        <taxon>Betaproteobacteria</taxon>
        <taxon>Burkholderiales</taxon>
        <taxon>Burkholderiaceae</taxon>
        <taxon>Limnobacter</taxon>
    </lineage>
</organism>
<evidence type="ECO:0000256" key="1">
    <source>
        <dbReference type="SAM" id="Phobius"/>
    </source>
</evidence>
<evidence type="ECO:0000313" key="3">
    <source>
        <dbReference type="Proteomes" id="UP001156664"/>
    </source>
</evidence>
<proteinExistence type="predicted"/>
<keyword evidence="3" id="KW-1185">Reference proteome</keyword>